<organism evidence="1 2">
    <name type="scientific">Cystoisospora suis</name>
    <dbReference type="NCBI Taxonomy" id="483139"/>
    <lineage>
        <taxon>Eukaryota</taxon>
        <taxon>Sar</taxon>
        <taxon>Alveolata</taxon>
        <taxon>Apicomplexa</taxon>
        <taxon>Conoidasida</taxon>
        <taxon>Coccidia</taxon>
        <taxon>Eucoccidiorida</taxon>
        <taxon>Eimeriorina</taxon>
        <taxon>Sarcocystidae</taxon>
        <taxon>Cystoisospora</taxon>
    </lineage>
</organism>
<evidence type="ECO:0008006" key="3">
    <source>
        <dbReference type="Google" id="ProtNLM"/>
    </source>
</evidence>
<dbReference type="VEuPathDB" id="ToxoDB:CSUI_002112"/>
<dbReference type="RefSeq" id="XP_067925706.1">
    <property type="nucleotide sequence ID" value="XM_068062314.1"/>
</dbReference>
<proteinExistence type="predicted"/>
<dbReference type="EMBL" id="MIGC01000884">
    <property type="protein sequence ID" value="PHJ24032.1"/>
    <property type="molecule type" value="Genomic_DNA"/>
</dbReference>
<gene>
    <name evidence="1" type="ORF">CSUI_002112</name>
</gene>
<dbReference type="GeneID" id="94425525"/>
<comment type="caution">
    <text evidence="1">The sequence shown here is derived from an EMBL/GenBank/DDBJ whole genome shotgun (WGS) entry which is preliminary data.</text>
</comment>
<keyword evidence="2" id="KW-1185">Reference proteome</keyword>
<sequence>MLGTPCVPARKMRDTWNEGRPEKSTIQQSASCFRVVLFFRLKAVLFVYELFLFSTTFRFLDLHGNSRQTYLTIKRFW</sequence>
<name>A0A2C6LA51_9APIC</name>
<dbReference type="AlphaFoldDB" id="A0A2C6LA51"/>
<protein>
    <recommendedName>
        <fullName evidence="3">Transmembrane protein</fullName>
    </recommendedName>
</protein>
<accession>A0A2C6LA51</accession>
<reference evidence="1 2" key="1">
    <citation type="journal article" date="2017" name="Int. J. Parasitol.">
        <title>The genome of the protozoan parasite Cystoisospora suis and a reverse vaccinology approach to identify vaccine candidates.</title>
        <authorList>
            <person name="Palmieri N."/>
            <person name="Shrestha A."/>
            <person name="Ruttkowski B."/>
            <person name="Beck T."/>
            <person name="Vogl C."/>
            <person name="Tomley F."/>
            <person name="Blake D.P."/>
            <person name="Joachim A."/>
        </authorList>
    </citation>
    <scope>NUCLEOTIDE SEQUENCE [LARGE SCALE GENOMIC DNA]</scope>
    <source>
        <strain evidence="1 2">Wien I</strain>
    </source>
</reference>
<evidence type="ECO:0000313" key="2">
    <source>
        <dbReference type="Proteomes" id="UP000221165"/>
    </source>
</evidence>
<evidence type="ECO:0000313" key="1">
    <source>
        <dbReference type="EMBL" id="PHJ24032.1"/>
    </source>
</evidence>
<dbReference type="Proteomes" id="UP000221165">
    <property type="component" value="Unassembled WGS sequence"/>
</dbReference>